<accession>A0A6C0LHC3</accession>
<feature type="region of interest" description="Disordered" evidence="1">
    <location>
        <begin position="44"/>
        <end position="64"/>
    </location>
</feature>
<organism evidence="2">
    <name type="scientific">viral metagenome</name>
    <dbReference type="NCBI Taxonomy" id="1070528"/>
    <lineage>
        <taxon>unclassified sequences</taxon>
        <taxon>metagenomes</taxon>
        <taxon>organismal metagenomes</taxon>
    </lineage>
</organism>
<reference evidence="2" key="1">
    <citation type="journal article" date="2020" name="Nature">
        <title>Giant virus diversity and host interactions through global metagenomics.</title>
        <authorList>
            <person name="Schulz F."/>
            <person name="Roux S."/>
            <person name="Paez-Espino D."/>
            <person name="Jungbluth S."/>
            <person name="Walsh D.A."/>
            <person name="Denef V.J."/>
            <person name="McMahon K.D."/>
            <person name="Konstantinidis K.T."/>
            <person name="Eloe-Fadrosh E.A."/>
            <person name="Kyrpides N.C."/>
            <person name="Woyke T."/>
        </authorList>
    </citation>
    <scope>NUCLEOTIDE SEQUENCE</scope>
    <source>
        <strain evidence="2">GVMAG-M-3300027810-10</strain>
    </source>
</reference>
<evidence type="ECO:0000256" key="1">
    <source>
        <dbReference type="SAM" id="MobiDB-lite"/>
    </source>
</evidence>
<evidence type="ECO:0000313" key="2">
    <source>
        <dbReference type="EMBL" id="QHU29887.1"/>
    </source>
</evidence>
<dbReference type="AlphaFoldDB" id="A0A6C0LHC3"/>
<dbReference type="EMBL" id="MN740498">
    <property type="protein sequence ID" value="QHU29887.1"/>
    <property type="molecule type" value="Genomic_DNA"/>
</dbReference>
<protein>
    <submittedName>
        <fullName evidence="2">Uncharacterized protein</fullName>
    </submittedName>
</protein>
<proteinExistence type="predicted"/>
<name>A0A6C0LHC3_9ZZZZ</name>
<sequence length="93" mass="10848">MNDKQSIIKNHDILIPYSSPDVRSESYESYESVNELSSIMNRKVSHTNISPKSMRKREDRLDISKSPQISDIMKIISLSDEEYNKFPSIQKKK</sequence>